<dbReference type="OrthoDB" id="7069064at2"/>
<reference evidence="1 2" key="1">
    <citation type="submission" date="2016-10" db="EMBL/GenBank/DDBJ databases">
        <authorList>
            <person name="de Groot N.N."/>
        </authorList>
    </citation>
    <scope>NUCLEOTIDE SEQUENCE [LARGE SCALE GENOMIC DNA]</scope>
    <source>
        <strain evidence="1 2">Nm22</strain>
    </source>
</reference>
<dbReference type="RefSeq" id="WP_090628899.1">
    <property type="nucleotide sequence ID" value="NZ_FOCP01000005.1"/>
</dbReference>
<proteinExistence type="predicted"/>
<dbReference type="AlphaFoldDB" id="A0A1H8CQC3"/>
<dbReference type="Proteomes" id="UP000199459">
    <property type="component" value="Unassembled WGS sequence"/>
</dbReference>
<accession>A0A1H8CQC3</accession>
<protein>
    <submittedName>
        <fullName evidence="1">Transposase DDE domain group 1</fullName>
    </submittedName>
</protein>
<evidence type="ECO:0000313" key="1">
    <source>
        <dbReference type="EMBL" id="SEM97210.1"/>
    </source>
</evidence>
<gene>
    <name evidence="1" type="ORF">SAMN05216325_10589</name>
</gene>
<name>A0A1H8CQC3_9PROT</name>
<sequence>MDQPVAALRRSYRSRVDCANHIKKLKYDFGGDCFNLKDFRATEAALLTVMQAYNLMGLFRPGVQRNDAVSGKPNVRQTRKILRYKLFARAGYITKDGR</sequence>
<organism evidence="1 2">
    <name type="scientific">Nitrosomonas marina</name>
    <dbReference type="NCBI Taxonomy" id="917"/>
    <lineage>
        <taxon>Bacteria</taxon>
        <taxon>Pseudomonadati</taxon>
        <taxon>Pseudomonadota</taxon>
        <taxon>Betaproteobacteria</taxon>
        <taxon>Nitrosomonadales</taxon>
        <taxon>Nitrosomonadaceae</taxon>
        <taxon>Nitrosomonas</taxon>
    </lineage>
</organism>
<evidence type="ECO:0000313" key="2">
    <source>
        <dbReference type="Proteomes" id="UP000199459"/>
    </source>
</evidence>
<dbReference type="EMBL" id="FOCP01000005">
    <property type="protein sequence ID" value="SEM97210.1"/>
    <property type="molecule type" value="Genomic_DNA"/>
</dbReference>